<feature type="compositionally biased region" description="Basic and acidic residues" evidence="12">
    <location>
        <begin position="424"/>
        <end position="433"/>
    </location>
</feature>
<evidence type="ECO:0000256" key="3">
    <source>
        <dbReference type="ARBA" id="ARBA00009699"/>
    </source>
</evidence>
<gene>
    <name evidence="15" type="ORF">CANINC_004506</name>
</gene>
<dbReference type="PIRSF" id="PIRSF016302">
    <property type="entry name" value="Man_a_manosd"/>
    <property type="match status" value="1"/>
</dbReference>
<keyword evidence="13" id="KW-0812">Transmembrane</keyword>
<comment type="similarity">
    <text evidence="3 11">Belongs to the glycosyl hydrolase 76 family.</text>
</comment>
<dbReference type="AlphaFoldDB" id="A0A4T0WVM2"/>
<evidence type="ECO:0000256" key="13">
    <source>
        <dbReference type="SAM" id="Phobius"/>
    </source>
</evidence>
<keyword evidence="16" id="KW-1185">Reference proteome</keyword>
<dbReference type="InterPro" id="IPR005198">
    <property type="entry name" value="Glyco_hydro_76"/>
</dbReference>
<feature type="chain" id="PRO_5020267908" description="Mannan endo-1,6-alpha-mannosidase" evidence="14">
    <location>
        <begin position="27"/>
        <end position="460"/>
    </location>
</feature>
<evidence type="ECO:0000256" key="7">
    <source>
        <dbReference type="ARBA" id="ARBA00023136"/>
    </source>
</evidence>
<accession>A0A4T0WVM2</accession>
<dbReference type="GO" id="GO:0009272">
    <property type="term" value="P:fungal-type cell wall biogenesis"/>
    <property type="evidence" value="ECO:0007669"/>
    <property type="project" value="UniProtKB-ARBA"/>
</dbReference>
<proteinExistence type="inferred from homology"/>
<evidence type="ECO:0000256" key="8">
    <source>
        <dbReference type="ARBA" id="ARBA00023180"/>
    </source>
</evidence>
<dbReference type="PANTHER" id="PTHR12145:SF36">
    <property type="entry name" value="MANNAN ENDO-1,6-ALPHA-MANNOSIDASE DCW1"/>
    <property type="match status" value="1"/>
</dbReference>
<dbReference type="Pfam" id="PF03663">
    <property type="entry name" value="Glyco_hydro_76"/>
    <property type="match status" value="1"/>
</dbReference>
<name>A0A4T0WVM2_9ASCO</name>
<feature type="region of interest" description="Disordered" evidence="12">
    <location>
        <begin position="402"/>
        <end position="433"/>
    </location>
</feature>
<evidence type="ECO:0000256" key="4">
    <source>
        <dbReference type="ARBA" id="ARBA00012350"/>
    </source>
</evidence>
<comment type="caution">
    <text evidence="15">The sequence shown here is derived from an EMBL/GenBank/DDBJ whole genome shotgun (WGS) entry which is preliminary data.</text>
</comment>
<comment type="catalytic activity">
    <reaction evidence="1 11">
        <text>Random hydrolysis of (1-&gt;6)-alpha-D-mannosidic linkages in unbranched (1-&gt;6)-mannans.</text>
        <dbReference type="EC" id="3.2.1.101"/>
    </reaction>
</comment>
<keyword evidence="8" id="KW-0325">Glycoprotein</keyword>
<dbReference type="FunFam" id="1.50.10.20:FF:000006">
    <property type="entry name" value="Mannan endo-1,6-alpha-mannosidase"/>
    <property type="match status" value="1"/>
</dbReference>
<evidence type="ECO:0000256" key="5">
    <source>
        <dbReference type="ARBA" id="ARBA00022729"/>
    </source>
</evidence>
<dbReference type="EMBL" id="SELW01000657">
    <property type="protein sequence ID" value="TID14835.1"/>
    <property type="molecule type" value="Genomic_DNA"/>
</dbReference>
<evidence type="ECO:0000313" key="16">
    <source>
        <dbReference type="Proteomes" id="UP000307173"/>
    </source>
</evidence>
<evidence type="ECO:0000256" key="6">
    <source>
        <dbReference type="ARBA" id="ARBA00022801"/>
    </source>
</evidence>
<comment type="subcellular location">
    <subcellularLocation>
        <location evidence="2">Endomembrane system</location>
    </subcellularLocation>
</comment>
<keyword evidence="10" id="KW-0961">Cell wall biogenesis/degradation</keyword>
<keyword evidence="7 13" id="KW-0472">Membrane</keyword>
<feature type="compositionally biased region" description="Polar residues" evidence="12">
    <location>
        <begin position="404"/>
        <end position="423"/>
    </location>
</feature>
<dbReference type="GO" id="GO:0007117">
    <property type="term" value="P:budding cell bud growth"/>
    <property type="evidence" value="ECO:0007669"/>
    <property type="project" value="TreeGrafter"/>
</dbReference>
<reference evidence="15 16" key="1">
    <citation type="journal article" date="2019" name="Front. Genet.">
        <title>Whole-Genome Sequencing of the Opportunistic Yeast Pathogen Candida inconspicua Uncovers Its Hybrid Origin.</title>
        <authorList>
            <person name="Mixao V."/>
            <person name="Hansen A.P."/>
            <person name="Saus E."/>
            <person name="Boekhout T."/>
            <person name="Lass-Florl C."/>
            <person name="Gabaldon T."/>
        </authorList>
    </citation>
    <scope>NUCLEOTIDE SEQUENCE [LARGE SCALE GENOMIC DNA]</scope>
    <source>
        <strain evidence="15 16">CBS 180</strain>
    </source>
</reference>
<evidence type="ECO:0000256" key="14">
    <source>
        <dbReference type="SAM" id="SignalP"/>
    </source>
</evidence>
<sequence length="460" mass="51292">MLNRLSSNKFLLQLICLVSYFTTTKALDLVVGNKDSVCDALTLITNGIMDYYEGTRYGGTVGMFQPPYYWWEAGEAFGGMIDTWAWCQNDTYQTIIYDALMYQRGAQNDYVPANQSTTEGNDDQAFWGLAAMEAAERNFTNPPPDQPGWIALVQAVYNTMWSRWDNANCGGGLRWQIFQWNSGYDYKNTISNSCLFTLAARLARYTGNDTYVDTAETVWDWLEQIRFIQDGTNGYQIYDGANIGNNNCSTLHAQFWTYNYGLLLAGSAYLYNYTNDEKWLTRVSEVYKGIESTFVNQSTGIIYEYMCQESGKCNNDQRSFKSIFSRCLGQTAVLVSSFTDRIMDLINKSAAGAALSCSGGSDHHTCGINWSYGSWDGWYGLGEQISALEIIQNTLVLEVPPPLTNSTGGTSEGNVNAGLNTRDPTNKNEKPVTQKDKAGAGVLTAIVLIIFVAISAWVFI</sequence>
<dbReference type="Gene3D" id="1.50.10.20">
    <property type="match status" value="1"/>
</dbReference>
<dbReference type="EC" id="3.2.1.101" evidence="4 11"/>
<evidence type="ECO:0000256" key="11">
    <source>
        <dbReference type="PIRNR" id="PIRNR016302"/>
    </source>
</evidence>
<keyword evidence="5 14" id="KW-0732">Signal</keyword>
<dbReference type="GO" id="GO:0008496">
    <property type="term" value="F:mannan endo-1,6-alpha-mannosidase activity"/>
    <property type="evidence" value="ECO:0007669"/>
    <property type="project" value="UniProtKB-UniRule"/>
</dbReference>
<organism evidence="15 16">
    <name type="scientific">Pichia inconspicua</name>
    <dbReference type="NCBI Taxonomy" id="52247"/>
    <lineage>
        <taxon>Eukaryota</taxon>
        <taxon>Fungi</taxon>
        <taxon>Dikarya</taxon>
        <taxon>Ascomycota</taxon>
        <taxon>Saccharomycotina</taxon>
        <taxon>Pichiomycetes</taxon>
        <taxon>Pichiales</taxon>
        <taxon>Pichiaceae</taxon>
        <taxon>Pichia</taxon>
    </lineage>
</organism>
<keyword evidence="6 11" id="KW-0378">Hydrolase</keyword>
<dbReference type="GO" id="GO:0012505">
    <property type="term" value="C:endomembrane system"/>
    <property type="evidence" value="ECO:0007669"/>
    <property type="project" value="UniProtKB-SubCell"/>
</dbReference>
<feature type="signal peptide" evidence="14">
    <location>
        <begin position="1"/>
        <end position="26"/>
    </location>
</feature>
<evidence type="ECO:0000256" key="12">
    <source>
        <dbReference type="SAM" id="MobiDB-lite"/>
    </source>
</evidence>
<dbReference type="GO" id="GO:0016052">
    <property type="term" value="P:carbohydrate catabolic process"/>
    <property type="evidence" value="ECO:0007669"/>
    <property type="project" value="InterPro"/>
</dbReference>
<dbReference type="GO" id="GO:0071555">
    <property type="term" value="P:cell wall organization"/>
    <property type="evidence" value="ECO:0007669"/>
    <property type="project" value="UniProtKB-KW"/>
</dbReference>
<dbReference type="Proteomes" id="UP000307173">
    <property type="component" value="Unassembled WGS sequence"/>
</dbReference>
<dbReference type="OrthoDB" id="4187847at2759"/>
<keyword evidence="9 11" id="KW-0326">Glycosidase</keyword>
<dbReference type="InterPro" id="IPR008928">
    <property type="entry name" value="6-hairpin_glycosidase_sf"/>
</dbReference>
<evidence type="ECO:0000256" key="2">
    <source>
        <dbReference type="ARBA" id="ARBA00004308"/>
    </source>
</evidence>
<dbReference type="PANTHER" id="PTHR12145">
    <property type="entry name" value="MANNAN ENDO-1,6-ALPHA-MANNOSIDASE DCW1"/>
    <property type="match status" value="1"/>
</dbReference>
<keyword evidence="13" id="KW-1133">Transmembrane helix</keyword>
<evidence type="ECO:0000256" key="1">
    <source>
        <dbReference type="ARBA" id="ARBA00001452"/>
    </source>
</evidence>
<feature type="transmembrane region" description="Helical" evidence="13">
    <location>
        <begin position="438"/>
        <end position="459"/>
    </location>
</feature>
<dbReference type="STRING" id="52247.A0A4T0WVM2"/>
<evidence type="ECO:0000256" key="10">
    <source>
        <dbReference type="ARBA" id="ARBA00023316"/>
    </source>
</evidence>
<dbReference type="SUPFAM" id="SSF48208">
    <property type="entry name" value="Six-hairpin glycosidases"/>
    <property type="match status" value="1"/>
</dbReference>
<protein>
    <recommendedName>
        <fullName evidence="4 11">Mannan endo-1,6-alpha-mannosidase</fullName>
        <ecNumber evidence="4 11">3.2.1.101</ecNumber>
    </recommendedName>
</protein>
<dbReference type="InterPro" id="IPR014480">
    <property type="entry name" value="Mannan-1_6-alpha_mannosidase"/>
</dbReference>
<evidence type="ECO:0000256" key="9">
    <source>
        <dbReference type="ARBA" id="ARBA00023295"/>
    </source>
</evidence>
<evidence type="ECO:0000313" key="15">
    <source>
        <dbReference type="EMBL" id="TID14835.1"/>
    </source>
</evidence>